<feature type="compositionally biased region" description="Low complexity" evidence="1">
    <location>
        <begin position="193"/>
        <end position="212"/>
    </location>
</feature>
<evidence type="ECO:0000256" key="1">
    <source>
        <dbReference type="SAM" id="MobiDB-lite"/>
    </source>
</evidence>
<proteinExistence type="predicted"/>
<feature type="region of interest" description="Disordered" evidence="1">
    <location>
        <begin position="178"/>
        <end position="255"/>
    </location>
</feature>
<dbReference type="AlphaFoldDB" id="A0A267DEV2"/>
<organism evidence="2 3">
    <name type="scientific">Macrostomum lignano</name>
    <dbReference type="NCBI Taxonomy" id="282301"/>
    <lineage>
        <taxon>Eukaryota</taxon>
        <taxon>Metazoa</taxon>
        <taxon>Spiralia</taxon>
        <taxon>Lophotrochozoa</taxon>
        <taxon>Platyhelminthes</taxon>
        <taxon>Rhabditophora</taxon>
        <taxon>Macrostomorpha</taxon>
        <taxon>Macrostomida</taxon>
        <taxon>Macrostomidae</taxon>
        <taxon>Macrostomum</taxon>
    </lineage>
</organism>
<protein>
    <submittedName>
        <fullName evidence="2">Uncharacterized protein</fullName>
    </submittedName>
</protein>
<feature type="region of interest" description="Disordered" evidence="1">
    <location>
        <begin position="437"/>
        <end position="460"/>
    </location>
</feature>
<dbReference type="Proteomes" id="UP000215902">
    <property type="component" value="Unassembled WGS sequence"/>
</dbReference>
<evidence type="ECO:0000313" key="2">
    <source>
        <dbReference type="EMBL" id="PAA47102.1"/>
    </source>
</evidence>
<feature type="region of interest" description="Disordered" evidence="1">
    <location>
        <begin position="261"/>
        <end position="280"/>
    </location>
</feature>
<feature type="compositionally biased region" description="Polar residues" evidence="1">
    <location>
        <begin position="261"/>
        <end position="272"/>
    </location>
</feature>
<name>A0A267DEV2_9PLAT</name>
<accession>A0A267DEV2</accession>
<feature type="compositionally biased region" description="Basic and acidic residues" evidence="1">
    <location>
        <begin position="39"/>
        <end position="49"/>
    </location>
</feature>
<dbReference type="EMBL" id="NIVC01004573">
    <property type="protein sequence ID" value="PAA47102.1"/>
    <property type="molecule type" value="Genomic_DNA"/>
</dbReference>
<feature type="compositionally biased region" description="Polar residues" evidence="1">
    <location>
        <begin position="329"/>
        <end position="353"/>
    </location>
</feature>
<keyword evidence="3" id="KW-1185">Reference proteome</keyword>
<sequence length="460" mass="51871">MQPSMSPMTHQQYHCASPMDDDAYDDEDSSYQPPMRPMDSGDHSMEPHKIYKSKKSASVVTSSCRRQHLQQKQQQPQQWQQQQQFHQRQTALSRMHQQQPSDMQAQQTQRTCSKVPVEYVSANDPIGPSSNEESDCSSLENPPLEVRAPKRHPNVSEDAIRSCGNSRLHHQQQIFLYDQSPQPRATGGKQSRSRQQQQQMEMQIQQQMPQRPNKASMGCAHKQSQRSCKVPVPDTCMQQPQTTTGRHRADPTALSTQFDEPQSTLYGRSPTVTADGKPQLRRQQQQRLPQVPSMMQQEAAEFCRQQQQPQQHQRVGKMTTEYQPTVFSSSTKLNSSIPMLSSGDQGQDASFSEPQPQQQYQQHHTNSSNDFQQVVVSRLNLMLELVGCGQCESCQCSKTSQQSSCLASAGSMHHQVTTEPHQAQQVIRASLPGCLGGGRPLMPTSVAPGRRSGRRVREQL</sequence>
<comment type="caution">
    <text evidence="2">The sequence shown here is derived from an EMBL/GenBank/DDBJ whole genome shotgun (WGS) entry which is preliminary data.</text>
</comment>
<gene>
    <name evidence="2" type="ORF">BOX15_Mlig016166g3</name>
</gene>
<feature type="region of interest" description="Disordered" evidence="1">
    <location>
        <begin position="329"/>
        <end position="367"/>
    </location>
</feature>
<feature type="compositionally biased region" description="Polar residues" evidence="1">
    <location>
        <begin position="1"/>
        <end position="14"/>
    </location>
</feature>
<feature type="compositionally biased region" description="Polar residues" evidence="1">
    <location>
        <begin position="128"/>
        <end position="140"/>
    </location>
</feature>
<feature type="compositionally biased region" description="Acidic residues" evidence="1">
    <location>
        <begin position="19"/>
        <end position="29"/>
    </location>
</feature>
<reference evidence="2 3" key="1">
    <citation type="submission" date="2017-06" db="EMBL/GenBank/DDBJ databases">
        <title>A platform for efficient transgenesis in Macrostomum lignano, a flatworm model organism for stem cell research.</title>
        <authorList>
            <person name="Berezikov E."/>
        </authorList>
    </citation>
    <scope>NUCLEOTIDE SEQUENCE [LARGE SCALE GENOMIC DNA]</scope>
    <source>
        <strain evidence="2">DV1</strain>
        <tissue evidence="2">Whole organism</tissue>
    </source>
</reference>
<feature type="compositionally biased region" description="Polar residues" evidence="1">
    <location>
        <begin position="90"/>
        <end position="112"/>
    </location>
</feature>
<feature type="region of interest" description="Disordered" evidence="1">
    <location>
        <begin position="1"/>
        <end position="158"/>
    </location>
</feature>
<feature type="compositionally biased region" description="Low complexity" evidence="1">
    <location>
        <begin position="70"/>
        <end position="89"/>
    </location>
</feature>
<evidence type="ECO:0000313" key="3">
    <source>
        <dbReference type="Proteomes" id="UP000215902"/>
    </source>
</evidence>